<dbReference type="GeneID" id="106122009"/>
<dbReference type="KEGG" id="pxu:106122009"/>
<proteinExistence type="predicted"/>
<sequence>MASKISSFNCRRTCQCLLSPSKPASPSFCGSGTRSSSPTPERAVSLPNLDKSIPILKPEIVIEERRWCPYPMIIRHYIEKPKSSEKFTALKKWYKCNQEKRKKKAEQKRDMQRVLAEKERIERERCLKELRRLHSHHQSLCCRSQSLPTFSKSSKPAKSCKISYKTRATTAKDNRCKLKKLKKKPKKEKCRQKSSPFGCIKFCCNVICCCTILTIVALAIIVFVL</sequence>
<evidence type="ECO:0000256" key="2">
    <source>
        <dbReference type="SAM" id="MobiDB-lite"/>
    </source>
</evidence>
<keyword evidence="3" id="KW-0472">Membrane</keyword>
<dbReference type="RefSeq" id="XP_013173311.1">
    <property type="nucleotide sequence ID" value="XM_013317857.1"/>
</dbReference>
<accession>A0AAJ7EDV4</accession>
<evidence type="ECO:0000256" key="3">
    <source>
        <dbReference type="SAM" id="Phobius"/>
    </source>
</evidence>
<keyword evidence="1" id="KW-0175">Coiled coil</keyword>
<dbReference type="AlphaFoldDB" id="A0AAJ7EDV4"/>
<keyword evidence="3" id="KW-1133">Transmembrane helix</keyword>
<protein>
    <submittedName>
        <fullName evidence="4">Uncharacterized protein LOC106122009 isoform X1</fullName>
    </submittedName>
</protein>
<dbReference type="Proteomes" id="UP000694872">
    <property type="component" value="Unplaced"/>
</dbReference>
<feature type="coiled-coil region" evidence="1">
    <location>
        <begin position="97"/>
        <end position="124"/>
    </location>
</feature>
<keyword evidence="3" id="KW-0812">Transmembrane</keyword>
<organism evidence="4">
    <name type="scientific">Papilio xuthus</name>
    <name type="common">Asian swallowtail butterfly</name>
    <dbReference type="NCBI Taxonomy" id="66420"/>
    <lineage>
        <taxon>Eukaryota</taxon>
        <taxon>Metazoa</taxon>
        <taxon>Ecdysozoa</taxon>
        <taxon>Arthropoda</taxon>
        <taxon>Hexapoda</taxon>
        <taxon>Insecta</taxon>
        <taxon>Pterygota</taxon>
        <taxon>Neoptera</taxon>
        <taxon>Endopterygota</taxon>
        <taxon>Lepidoptera</taxon>
        <taxon>Glossata</taxon>
        <taxon>Ditrysia</taxon>
        <taxon>Papilionoidea</taxon>
        <taxon>Papilionidae</taxon>
        <taxon>Papilioninae</taxon>
        <taxon>Papilio</taxon>
    </lineage>
</organism>
<feature type="transmembrane region" description="Helical" evidence="3">
    <location>
        <begin position="202"/>
        <end position="224"/>
    </location>
</feature>
<feature type="region of interest" description="Disordered" evidence="2">
    <location>
        <begin position="20"/>
        <end position="44"/>
    </location>
</feature>
<reference evidence="4" key="1">
    <citation type="submission" date="2025-08" db="UniProtKB">
        <authorList>
            <consortium name="RefSeq"/>
        </authorList>
    </citation>
    <scope>IDENTIFICATION</scope>
</reference>
<evidence type="ECO:0000256" key="1">
    <source>
        <dbReference type="SAM" id="Coils"/>
    </source>
</evidence>
<gene>
    <name evidence="4" type="primary">LOC106122009</name>
</gene>
<feature type="compositionally biased region" description="Polar residues" evidence="2">
    <location>
        <begin position="20"/>
        <end position="39"/>
    </location>
</feature>
<evidence type="ECO:0000313" key="4">
    <source>
        <dbReference type="RefSeq" id="XP_013173311.1"/>
    </source>
</evidence>
<name>A0AAJ7EDV4_PAPXU</name>